<reference evidence="2" key="1">
    <citation type="journal article" date="2023" name="Int. J. Syst. Evol. Microbiol.">
        <title>Mesoterricola silvestris gen. nov., sp. nov., Mesoterricola sediminis sp. nov., Geothrix oryzae sp. nov., Geothrix edaphica sp. nov., Geothrix rubra sp. nov., and Geothrix limicola sp. nov., six novel members of Acidobacteriota isolated from soils.</title>
        <authorList>
            <person name="Itoh H."/>
            <person name="Sugisawa Y."/>
            <person name="Mise K."/>
            <person name="Xu Z."/>
            <person name="Kuniyasu M."/>
            <person name="Ushijima N."/>
            <person name="Kawano K."/>
            <person name="Kobayashi E."/>
            <person name="Shiratori Y."/>
            <person name="Masuda Y."/>
            <person name="Senoo K."/>
        </authorList>
    </citation>
    <scope>NUCLEOTIDE SEQUENCE</scope>
    <source>
        <strain evidence="2">W786</strain>
    </source>
</reference>
<organism evidence="2 3">
    <name type="scientific">Mesoterricola sediminis</name>
    <dbReference type="NCBI Taxonomy" id="2927980"/>
    <lineage>
        <taxon>Bacteria</taxon>
        <taxon>Pseudomonadati</taxon>
        <taxon>Acidobacteriota</taxon>
        <taxon>Holophagae</taxon>
        <taxon>Holophagales</taxon>
        <taxon>Holophagaceae</taxon>
        <taxon>Mesoterricola</taxon>
    </lineage>
</organism>
<sequence length="155" mass="16387">MVLESQRAPMTLLQLAALAVGALLLVLGRPQGTWPPTPGTAGFLLGALVFGLGAVALLLGEARRVEVGPAGVRLVVTWRGGRVRRVDIPVADIRDLALSGLGDATDGTRAYDLVVLCRDGREVHLFGGCAFEGRLDRDRLEGLRQEARQILGLGA</sequence>
<proteinExistence type="predicted"/>
<keyword evidence="1" id="KW-0472">Membrane</keyword>
<evidence type="ECO:0000256" key="1">
    <source>
        <dbReference type="SAM" id="Phobius"/>
    </source>
</evidence>
<feature type="transmembrane region" description="Helical" evidence="1">
    <location>
        <begin position="38"/>
        <end position="59"/>
    </location>
</feature>
<name>A0AA48H2B3_9BACT</name>
<keyword evidence="3" id="KW-1185">Reference proteome</keyword>
<dbReference type="RefSeq" id="WP_316410668.1">
    <property type="nucleotide sequence ID" value="NZ_AP027081.1"/>
</dbReference>
<evidence type="ECO:0000313" key="3">
    <source>
        <dbReference type="Proteomes" id="UP001228113"/>
    </source>
</evidence>
<keyword evidence="1" id="KW-1133">Transmembrane helix</keyword>
<gene>
    <name evidence="2" type="ORF">METESE_32900</name>
</gene>
<dbReference type="AlphaFoldDB" id="A0AA48H2B3"/>
<accession>A0AA48H2B3</accession>
<keyword evidence="1" id="KW-0812">Transmembrane</keyword>
<dbReference type="Proteomes" id="UP001228113">
    <property type="component" value="Chromosome"/>
</dbReference>
<protein>
    <submittedName>
        <fullName evidence="2">Uncharacterized protein</fullName>
    </submittedName>
</protein>
<dbReference type="KEGG" id="msea:METESE_32900"/>
<evidence type="ECO:0000313" key="2">
    <source>
        <dbReference type="EMBL" id="BDU78332.1"/>
    </source>
</evidence>
<dbReference type="EMBL" id="AP027081">
    <property type="protein sequence ID" value="BDU78332.1"/>
    <property type="molecule type" value="Genomic_DNA"/>
</dbReference>